<dbReference type="Proteomes" id="UP000000211">
    <property type="component" value="Chromosome"/>
</dbReference>
<dbReference type="PATRIC" id="fig|751945.3.peg.1986"/>
<sequence>MGAMRESSLEAAILALLGEGKDLEALLLALKPRFPRLSRARLFGLLVRMRRRGLVVYREGRFLRAEEAHHP</sequence>
<name>K7QYF3_THEOS</name>
<dbReference type="eggNOG" id="ENOG5030PZT">
    <property type="taxonomic scope" value="Bacteria"/>
</dbReference>
<reference evidence="1 2" key="1">
    <citation type="journal article" date="2013" name="Genome Announc.">
        <title>Whole Genome Sequencing of Thermus oshimai JL-2 and Thermus thermophilus JL-18, Incomplete Denitrifiers from the United States Great Basin.</title>
        <authorList>
            <person name="Murugapiran S.K."/>
            <person name="Huntemann M."/>
            <person name="Wei C.L."/>
            <person name="Han J."/>
            <person name="Detter J.C."/>
            <person name="Han C.S."/>
            <person name="Erkkila T.H."/>
            <person name="Teshima H."/>
            <person name="Chen A."/>
            <person name="Kyrpides N."/>
            <person name="Mavrommatis K."/>
            <person name="Markowitz V."/>
            <person name="Szeto E."/>
            <person name="Ivanova N."/>
            <person name="Pagani I."/>
            <person name="Lam J."/>
            <person name="McDonald A.I."/>
            <person name="Dodsworth J.A."/>
            <person name="Pati A."/>
            <person name="Goodwin L."/>
            <person name="Peters L."/>
            <person name="Pitluck S."/>
            <person name="Woyke T."/>
            <person name="Hedlund B.P."/>
        </authorList>
    </citation>
    <scope>NUCLEOTIDE SEQUENCE</scope>
    <source>
        <strain evidence="1 2">JL-2</strain>
    </source>
</reference>
<evidence type="ECO:0000313" key="2">
    <source>
        <dbReference type="Proteomes" id="UP000000211"/>
    </source>
</evidence>
<accession>K7QYF3</accession>
<dbReference type="KEGG" id="tos:Theos_2039"/>
<keyword evidence="2" id="KW-1185">Reference proteome</keyword>
<proteinExistence type="predicted"/>
<gene>
    <name evidence="1" type="ORF">Theos_2039</name>
</gene>
<protein>
    <submittedName>
        <fullName evidence="1">Uncharacterized protein</fullName>
    </submittedName>
</protein>
<dbReference type="AlphaFoldDB" id="K7QYF3"/>
<evidence type="ECO:0000313" key="1">
    <source>
        <dbReference type="EMBL" id="AFV77038.1"/>
    </source>
</evidence>
<organism evidence="1 2">
    <name type="scientific">Thermus oshimai JL-2</name>
    <dbReference type="NCBI Taxonomy" id="751945"/>
    <lineage>
        <taxon>Bacteria</taxon>
        <taxon>Thermotogati</taxon>
        <taxon>Deinococcota</taxon>
        <taxon>Deinococci</taxon>
        <taxon>Thermales</taxon>
        <taxon>Thermaceae</taxon>
        <taxon>Thermus</taxon>
    </lineage>
</organism>
<dbReference type="HOGENOM" id="CLU_201991_0_0_0"/>
<dbReference type="EMBL" id="CP003249">
    <property type="protein sequence ID" value="AFV77038.1"/>
    <property type="molecule type" value="Genomic_DNA"/>
</dbReference>